<evidence type="ECO:0000313" key="2">
    <source>
        <dbReference type="EMBL" id="CAH2068423.1"/>
    </source>
</evidence>
<accession>A0ABN8IWN1</accession>
<reference evidence="2" key="1">
    <citation type="submission" date="2022-03" db="EMBL/GenBank/DDBJ databases">
        <authorList>
            <person name="Martin H S."/>
        </authorList>
    </citation>
    <scope>NUCLEOTIDE SEQUENCE</scope>
</reference>
<keyword evidence="3" id="KW-1185">Reference proteome</keyword>
<feature type="region of interest" description="Disordered" evidence="1">
    <location>
        <begin position="88"/>
        <end position="110"/>
    </location>
</feature>
<dbReference type="Proteomes" id="UP000837857">
    <property type="component" value="Chromosome 5"/>
</dbReference>
<proteinExistence type="predicted"/>
<organism evidence="2 3">
    <name type="scientific">Iphiclides podalirius</name>
    <name type="common">scarce swallowtail</name>
    <dbReference type="NCBI Taxonomy" id="110791"/>
    <lineage>
        <taxon>Eukaryota</taxon>
        <taxon>Metazoa</taxon>
        <taxon>Ecdysozoa</taxon>
        <taxon>Arthropoda</taxon>
        <taxon>Hexapoda</taxon>
        <taxon>Insecta</taxon>
        <taxon>Pterygota</taxon>
        <taxon>Neoptera</taxon>
        <taxon>Endopterygota</taxon>
        <taxon>Lepidoptera</taxon>
        <taxon>Glossata</taxon>
        <taxon>Ditrysia</taxon>
        <taxon>Papilionoidea</taxon>
        <taxon>Papilionidae</taxon>
        <taxon>Papilioninae</taxon>
        <taxon>Iphiclides</taxon>
    </lineage>
</organism>
<name>A0ABN8IWN1_9NEOP</name>
<protein>
    <submittedName>
        <fullName evidence="2">Uncharacterized protein</fullName>
    </submittedName>
</protein>
<gene>
    <name evidence="2" type="ORF">IPOD504_LOCUS14307</name>
</gene>
<dbReference type="EMBL" id="OW152817">
    <property type="protein sequence ID" value="CAH2068423.1"/>
    <property type="molecule type" value="Genomic_DNA"/>
</dbReference>
<sequence length="110" mass="11486">MGSGLAHDMPRWANHRPARVLPKGLDCCTFTALRGSCVVLAGRTVGGGAKSLAGLRAVTYIPVNTPAQSTLATGTLGAFEPPIHLYESAGSPREDVAGNCDEWSSESFMP</sequence>
<feature type="non-terminal residue" evidence="2">
    <location>
        <position position="110"/>
    </location>
</feature>
<evidence type="ECO:0000256" key="1">
    <source>
        <dbReference type="SAM" id="MobiDB-lite"/>
    </source>
</evidence>
<evidence type="ECO:0000313" key="3">
    <source>
        <dbReference type="Proteomes" id="UP000837857"/>
    </source>
</evidence>